<gene>
    <name evidence="2" type="ORF">FH972_027287</name>
</gene>
<reference evidence="2 3" key="1">
    <citation type="submission" date="2019-06" db="EMBL/GenBank/DDBJ databases">
        <title>A chromosomal-level reference genome of Carpinus fangiana (Coryloideae, Betulaceae).</title>
        <authorList>
            <person name="Yang X."/>
            <person name="Wang Z."/>
            <person name="Zhang L."/>
            <person name="Hao G."/>
            <person name="Liu J."/>
            <person name="Yang Y."/>
        </authorList>
    </citation>
    <scope>NUCLEOTIDE SEQUENCE [LARGE SCALE GENOMIC DNA]</scope>
    <source>
        <strain evidence="2">Cfa_2016G</strain>
        <tissue evidence="2">Leaf</tissue>
    </source>
</reference>
<accession>A0A5N6LGI4</accession>
<dbReference type="EMBL" id="VIBQ01002074">
    <property type="protein sequence ID" value="KAD1397635.1"/>
    <property type="molecule type" value="Genomic_DNA"/>
</dbReference>
<keyword evidence="3" id="KW-1185">Reference proteome</keyword>
<comment type="caution">
    <text evidence="2">The sequence shown here is derived from an EMBL/GenBank/DDBJ whole genome shotgun (WGS) entry which is preliminary data.</text>
</comment>
<dbReference type="Proteomes" id="UP000327013">
    <property type="component" value="Unassembled WGS sequence"/>
</dbReference>
<protein>
    <submittedName>
        <fullName evidence="2">Uncharacterized protein</fullName>
    </submittedName>
</protein>
<evidence type="ECO:0000313" key="2">
    <source>
        <dbReference type="EMBL" id="KAD1397635.1"/>
    </source>
</evidence>
<organism evidence="2 3">
    <name type="scientific">Carpinus fangiana</name>
    <dbReference type="NCBI Taxonomy" id="176857"/>
    <lineage>
        <taxon>Eukaryota</taxon>
        <taxon>Viridiplantae</taxon>
        <taxon>Streptophyta</taxon>
        <taxon>Embryophyta</taxon>
        <taxon>Tracheophyta</taxon>
        <taxon>Spermatophyta</taxon>
        <taxon>Magnoliopsida</taxon>
        <taxon>eudicotyledons</taxon>
        <taxon>Gunneridae</taxon>
        <taxon>Pentapetalae</taxon>
        <taxon>rosids</taxon>
        <taxon>fabids</taxon>
        <taxon>Fagales</taxon>
        <taxon>Betulaceae</taxon>
        <taxon>Carpinus</taxon>
    </lineage>
</organism>
<name>A0A5N6LGI4_9ROSI</name>
<dbReference type="AlphaFoldDB" id="A0A5N6LGI4"/>
<evidence type="ECO:0000256" key="1">
    <source>
        <dbReference type="SAM" id="MobiDB-lite"/>
    </source>
</evidence>
<sequence length="78" mass="8726">MCVSFKETESAYEFSEDAIVVREWLRESDEDHDVRGVRGKSALDEVVENESDAGLDAVLHQHHSPAQRPSLGPVVHQP</sequence>
<evidence type="ECO:0000313" key="3">
    <source>
        <dbReference type="Proteomes" id="UP000327013"/>
    </source>
</evidence>
<feature type="region of interest" description="Disordered" evidence="1">
    <location>
        <begin position="48"/>
        <end position="78"/>
    </location>
</feature>
<proteinExistence type="predicted"/>